<dbReference type="SUPFAM" id="SSF48652">
    <property type="entry name" value="Tetraspanin"/>
    <property type="match status" value="1"/>
</dbReference>
<dbReference type="FunFam" id="1.10.1450.10:FF:000002">
    <property type="entry name" value="Retinal outer segment membrane protein 1"/>
    <property type="match status" value="1"/>
</dbReference>
<accession>A0ABD1IQZ4</accession>
<sequence>MALLKIKFSFQRRVRLAQGLWLLSWAVMFSGLLVFSMGVFLKTELLRRSEVMHTTDIHVVPNLLIVVGLASMGINLCAGRICQDTMDVARFARWKNHFIPFFTVSLLVTSMLLVAMVLSYALQPNLEESLKIGLKNGIRFYKDTDTPGRCFQKQTIDRLQLEFKCCGNNNFRDWFEVQWINSRYLDFSNPEIRDRVRSNVDGRYLMDAVPFSCCNPGSPRPCIQENIRDNSAHINYDYQSETLNLFSQGCHQALVSYYMGLLNNSGPAVLSVFMAQMSVLLSLRYLQTAMSGVKDQENMEVETIGYLLEKGVKETFEEMKENLKKILSLNGGQVADEAAEATEGDAKASAS</sequence>
<keyword evidence="8" id="KW-1185">Reference proteome</keyword>
<keyword evidence="3 6" id="KW-0812">Transmembrane</keyword>
<dbReference type="EMBL" id="JBHFQA010000024">
    <property type="protein sequence ID" value="KAL2077398.1"/>
    <property type="molecule type" value="Genomic_DNA"/>
</dbReference>
<dbReference type="Pfam" id="PF00335">
    <property type="entry name" value="Tetraspanin"/>
    <property type="match status" value="1"/>
</dbReference>
<dbReference type="PANTHER" id="PTHR19282:SF440">
    <property type="entry name" value="PERIPHERIN-2"/>
    <property type="match status" value="1"/>
</dbReference>
<feature type="transmembrane region" description="Helical" evidence="6">
    <location>
        <begin position="98"/>
        <end position="122"/>
    </location>
</feature>
<dbReference type="Proteomes" id="UP001591681">
    <property type="component" value="Unassembled WGS sequence"/>
</dbReference>
<dbReference type="InterPro" id="IPR008952">
    <property type="entry name" value="Tetraspanin_EC2_sf"/>
</dbReference>
<dbReference type="InterPro" id="IPR000830">
    <property type="entry name" value="Peripherin/rom-1"/>
</dbReference>
<evidence type="ECO:0000256" key="2">
    <source>
        <dbReference type="ARBA" id="ARBA00010674"/>
    </source>
</evidence>
<dbReference type="AlphaFoldDB" id="A0ABD1IQZ4"/>
<organism evidence="7 8">
    <name type="scientific">Coilia grayii</name>
    <name type="common">Gray's grenadier anchovy</name>
    <dbReference type="NCBI Taxonomy" id="363190"/>
    <lineage>
        <taxon>Eukaryota</taxon>
        <taxon>Metazoa</taxon>
        <taxon>Chordata</taxon>
        <taxon>Craniata</taxon>
        <taxon>Vertebrata</taxon>
        <taxon>Euteleostomi</taxon>
        <taxon>Actinopterygii</taxon>
        <taxon>Neopterygii</taxon>
        <taxon>Teleostei</taxon>
        <taxon>Clupei</taxon>
        <taxon>Clupeiformes</taxon>
        <taxon>Clupeoidei</taxon>
        <taxon>Engraulidae</taxon>
        <taxon>Coilinae</taxon>
        <taxon>Coilia</taxon>
    </lineage>
</organism>
<dbReference type="CDD" id="cd03162">
    <property type="entry name" value="peripherin_like_LEL"/>
    <property type="match status" value="1"/>
</dbReference>
<comment type="similarity">
    <text evidence="2">Belongs to the PRPH2/ROM1 family.</text>
</comment>
<comment type="subcellular location">
    <subcellularLocation>
        <location evidence="1">Membrane</location>
        <topology evidence="1">Multi-pass membrane protein</topology>
    </subcellularLocation>
</comment>
<gene>
    <name evidence="7" type="ORF">ACEWY4_026902</name>
</gene>
<evidence type="ECO:0000256" key="6">
    <source>
        <dbReference type="SAM" id="Phobius"/>
    </source>
</evidence>
<comment type="caution">
    <text evidence="7">The sequence shown here is derived from an EMBL/GenBank/DDBJ whole genome shotgun (WGS) entry which is preliminary data.</text>
</comment>
<dbReference type="GO" id="GO:0016020">
    <property type="term" value="C:membrane"/>
    <property type="evidence" value="ECO:0007669"/>
    <property type="project" value="UniProtKB-SubCell"/>
</dbReference>
<proteinExistence type="inferred from homology"/>
<name>A0ABD1IQZ4_9TELE</name>
<evidence type="ECO:0000256" key="1">
    <source>
        <dbReference type="ARBA" id="ARBA00004141"/>
    </source>
</evidence>
<reference evidence="7 8" key="1">
    <citation type="submission" date="2024-09" db="EMBL/GenBank/DDBJ databases">
        <title>A chromosome-level genome assembly of Gray's grenadier anchovy, Coilia grayii.</title>
        <authorList>
            <person name="Fu Z."/>
        </authorList>
    </citation>
    <scope>NUCLEOTIDE SEQUENCE [LARGE SCALE GENOMIC DNA]</scope>
    <source>
        <strain evidence="7">G4</strain>
        <tissue evidence="7">Muscle</tissue>
    </source>
</reference>
<dbReference type="PRINTS" id="PR00218">
    <property type="entry name" value="PERIPHERNRDS"/>
</dbReference>
<evidence type="ECO:0000256" key="5">
    <source>
        <dbReference type="ARBA" id="ARBA00023136"/>
    </source>
</evidence>
<dbReference type="InterPro" id="IPR042026">
    <property type="entry name" value="Peripherin_LEL"/>
</dbReference>
<evidence type="ECO:0000313" key="8">
    <source>
        <dbReference type="Proteomes" id="UP001591681"/>
    </source>
</evidence>
<feature type="transmembrane region" description="Helical" evidence="6">
    <location>
        <begin position="60"/>
        <end position="78"/>
    </location>
</feature>
<keyword evidence="4 6" id="KW-1133">Transmembrane helix</keyword>
<keyword evidence="5 6" id="KW-0472">Membrane</keyword>
<dbReference type="Gene3D" id="1.10.1450.10">
    <property type="entry name" value="Tetraspanin"/>
    <property type="match status" value="1"/>
</dbReference>
<protein>
    <recommendedName>
        <fullName evidence="9">RDS/peripherin-like protein xRDS35</fullName>
    </recommendedName>
</protein>
<evidence type="ECO:0008006" key="9">
    <source>
        <dbReference type="Google" id="ProtNLM"/>
    </source>
</evidence>
<dbReference type="InterPro" id="IPR018499">
    <property type="entry name" value="Tetraspanin/Peripherin"/>
</dbReference>
<evidence type="ECO:0000256" key="4">
    <source>
        <dbReference type="ARBA" id="ARBA00022989"/>
    </source>
</evidence>
<evidence type="ECO:0000313" key="7">
    <source>
        <dbReference type="EMBL" id="KAL2077398.1"/>
    </source>
</evidence>
<feature type="transmembrane region" description="Helical" evidence="6">
    <location>
        <begin position="20"/>
        <end position="40"/>
    </location>
</feature>
<evidence type="ECO:0000256" key="3">
    <source>
        <dbReference type="ARBA" id="ARBA00022692"/>
    </source>
</evidence>
<dbReference type="PANTHER" id="PTHR19282">
    <property type="entry name" value="TETRASPANIN"/>
    <property type="match status" value="1"/>
</dbReference>